<evidence type="ECO:0000256" key="7">
    <source>
        <dbReference type="ARBA" id="ARBA00022792"/>
    </source>
</evidence>
<dbReference type="Gene3D" id="1.10.238.10">
    <property type="entry name" value="EF-hand"/>
    <property type="match status" value="2"/>
</dbReference>
<dbReference type="GO" id="GO:0005758">
    <property type="term" value="C:mitochondrial intermembrane space"/>
    <property type="evidence" value="ECO:0007669"/>
    <property type="project" value="UniProtKB-SubCell"/>
</dbReference>
<evidence type="ECO:0000256" key="6">
    <source>
        <dbReference type="ARBA" id="ARBA00022737"/>
    </source>
</evidence>
<evidence type="ECO:0000256" key="8">
    <source>
        <dbReference type="ARBA" id="ARBA00022837"/>
    </source>
</evidence>
<feature type="domain" description="EF-hand" evidence="14">
    <location>
        <begin position="37"/>
        <end position="72"/>
    </location>
</feature>
<dbReference type="AlphaFoldDB" id="A0ABD2PKZ1"/>
<feature type="domain" description="EF-hand" evidence="14">
    <location>
        <begin position="235"/>
        <end position="270"/>
    </location>
</feature>
<accession>A0ABD2PKZ1</accession>
<name>A0ABD2PKZ1_9PLAT</name>
<dbReference type="PANTHER" id="PTHR12294">
    <property type="entry name" value="EF HAND DOMAIN FAMILY A1,A2-RELATED"/>
    <property type="match status" value="1"/>
</dbReference>
<dbReference type="CDD" id="cd15900">
    <property type="entry name" value="EFh_MICU"/>
    <property type="match status" value="1"/>
</dbReference>
<dbReference type="InterPro" id="IPR002048">
    <property type="entry name" value="EF_hand_dom"/>
</dbReference>
<evidence type="ECO:0000256" key="9">
    <source>
        <dbReference type="ARBA" id="ARBA00022946"/>
    </source>
</evidence>
<keyword evidence="10" id="KW-0406">Ion transport</keyword>
<dbReference type="GO" id="GO:0005743">
    <property type="term" value="C:mitochondrial inner membrane"/>
    <property type="evidence" value="ECO:0007669"/>
    <property type="project" value="UniProtKB-SubCell"/>
</dbReference>
<keyword evidence="4" id="KW-0109">Calcium transport</keyword>
<dbReference type="PROSITE" id="PS00018">
    <property type="entry name" value="EF_HAND_1"/>
    <property type="match status" value="2"/>
</dbReference>
<evidence type="ECO:0000256" key="4">
    <source>
        <dbReference type="ARBA" id="ARBA00022568"/>
    </source>
</evidence>
<feature type="non-terminal residue" evidence="15">
    <location>
        <position position="1"/>
    </location>
</feature>
<keyword evidence="3" id="KW-0813">Transport</keyword>
<comment type="subcellular location">
    <subcellularLocation>
        <location evidence="1">Mitochondrion inner membrane</location>
    </subcellularLocation>
    <subcellularLocation>
        <location evidence="2">Mitochondrion intermembrane space</location>
    </subcellularLocation>
</comment>
<dbReference type="EMBL" id="JBJKFK010005803">
    <property type="protein sequence ID" value="KAL3308130.1"/>
    <property type="molecule type" value="Genomic_DNA"/>
</dbReference>
<dbReference type="InterPro" id="IPR011992">
    <property type="entry name" value="EF-hand-dom_pair"/>
</dbReference>
<dbReference type="InterPro" id="IPR018247">
    <property type="entry name" value="EF_Hand_1_Ca_BS"/>
</dbReference>
<evidence type="ECO:0000256" key="12">
    <source>
        <dbReference type="ARBA" id="ARBA00023136"/>
    </source>
</evidence>
<evidence type="ECO:0000256" key="13">
    <source>
        <dbReference type="ARBA" id="ARBA00038333"/>
    </source>
</evidence>
<evidence type="ECO:0000256" key="11">
    <source>
        <dbReference type="ARBA" id="ARBA00023128"/>
    </source>
</evidence>
<sequence length="303" mass="34528">TDKLTIDISKDSVFYALGDKALISFSDFVFLLTVLCTPPRQFEIAFRMFDLNGDGQLDAEEFEVVRSVVMDTTAMGKRHRDHSTTGSTLKPVSSNSALTHFFFGPRGDKKLTIEKFLNFQTQLEVEIMRLEYDRLEKRPDNSNITEVAFAKSLVIYAGFQENKRRKMLKRIKTYYDEDGEGEGQGISFKEFVDFNKFLKCIADVDTALTFYHMAGASIDPTTLAHVAHAVANVELQPHLIEVVFRLFDENDDGHLSNREFVSVMKNRLLRGLDKPMDTGFIRFLSALTTCSIEQTKLLLPKQH</sequence>
<evidence type="ECO:0000313" key="15">
    <source>
        <dbReference type="EMBL" id="KAL3308130.1"/>
    </source>
</evidence>
<protein>
    <submittedName>
        <fullName evidence="15">Calcium uptake protein 1, mitochondrial</fullName>
    </submittedName>
</protein>
<evidence type="ECO:0000256" key="2">
    <source>
        <dbReference type="ARBA" id="ARBA00004569"/>
    </source>
</evidence>
<keyword evidence="16" id="KW-1185">Reference proteome</keyword>
<comment type="caution">
    <text evidence="15">The sequence shown here is derived from an EMBL/GenBank/DDBJ whole genome shotgun (WGS) entry which is preliminary data.</text>
</comment>
<proteinExistence type="inferred from homology"/>
<keyword evidence="11" id="KW-0496">Mitochondrion</keyword>
<keyword evidence="8" id="KW-0106">Calcium</keyword>
<keyword evidence="6" id="KW-0677">Repeat</keyword>
<keyword evidence="7" id="KW-0999">Mitochondrion inner membrane</keyword>
<keyword evidence="5" id="KW-0479">Metal-binding</keyword>
<keyword evidence="12" id="KW-0472">Membrane</keyword>
<evidence type="ECO:0000313" key="16">
    <source>
        <dbReference type="Proteomes" id="UP001626550"/>
    </source>
</evidence>
<dbReference type="PROSITE" id="PS50222">
    <property type="entry name" value="EF_HAND_2"/>
    <property type="match status" value="2"/>
</dbReference>
<evidence type="ECO:0000256" key="3">
    <source>
        <dbReference type="ARBA" id="ARBA00022448"/>
    </source>
</evidence>
<dbReference type="Proteomes" id="UP001626550">
    <property type="component" value="Unassembled WGS sequence"/>
</dbReference>
<dbReference type="PANTHER" id="PTHR12294:SF1">
    <property type="entry name" value="CALCIUM UPTAKE PROTEIN 1, MITOCHONDRIAL"/>
    <property type="match status" value="1"/>
</dbReference>
<dbReference type="SMART" id="SM00054">
    <property type="entry name" value="EFh"/>
    <property type="match status" value="2"/>
</dbReference>
<dbReference type="Pfam" id="PF13833">
    <property type="entry name" value="EF-hand_8"/>
    <property type="match status" value="1"/>
</dbReference>
<dbReference type="Pfam" id="PF13202">
    <property type="entry name" value="EF-hand_5"/>
    <property type="match status" value="1"/>
</dbReference>
<evidence type="ECO:0000256" key="1">
    <source>
        <dbReference type="ARBA" id="ARBA00004273"/>
    </source>
</evidence>
<reference evidence="15 16" key="1">
    <citation type="submission" date="2024-11" db="EMBL/GenBank/DDBJ databases">
        <title>Adaptive evolution of stress response genes in parasites aligns with host niche diversity.</title>
        <authorList>
            <person name="Hahn C."/>
            <person name="Resl P."/>
        </authorList>
    </citation>
    <scope>NUCLEOTIDE SEQUENCE [LARGE SCALE GENOMIC DNA]</scope>
    <source>
        <strain evidence="15">EGGRZ-B1_66</strain>
        <tissue evidence="15">Body</tissue>
    </source>
</reference>
<keyword evidence="9" id="KW-0809">Transit peptide</keyword>
<evidence type="ECO:0000256" key="10">
    <source>
        <dbReference type="ARBA" id="ARBA00023065"/>
    </source>
</evidence>
<organism evidence="15 16">
    <name type="scientific">Cichlidogyrus casuarinus</name>
    <dbReference type="NCBI Taxonomy" id="1844966"/>
    <lineage>
        <taxon>Eukaryota</taxon>
        <taxon>Metazoa</taxon>
        <taxon>Spiralia</taxon>
        <taxon>Lophotrochozoa</taxon>
        <taxon>Platyhelminthes</taxon>
        <taxon>Monogenea</taxon>
        <taxon>Monopisthocotylea</taxon>
        <taxon>Dactylogyridea</taxon>
        <taxon>Ancyrocephalidae</taxon>
        <taxon>Cichlidogyrus</taxon>
    </lineage>
</organism>
<evidence type="ECO:0000256" key="5">
    <source>
        <dbReference type="ARBA" id="ARBA00022723"/>
    </source>
</evidence>
<dbReference type="GO" id="GO:0046872">
    <property type="term" value="F:metal ion binding"/>
    <property type="evidence" value="ECO:0007669"/>
    <property type="project" value="UniProtKB-KW"/>
</dbReference>
<gene>
    <name evidence="15" type="primary">MICU1</name>
    <name evidence="15" type="ORF">Ciccas_013343</name>
</gene>
<dbReference type="SUPFAM" id="SSF47473">
    <property type="entry name" value="EF-hand"/>
    <property type="match status" value="2"/>
</dbReference>
<comment type="similarity">
    <text evidence="13">Belongs to the MICU1 family. MICU1 subfamily.</text>
</comment>
<dbReference type="GO" id="GO:0036444">
    <property type="term" value="P:calcium import into the mitochondrion"/>
    <property type="evidence" value="ECO:0007669"/>
    <property type="project" value="UniProtKB-ARBA"/>
</dbReference>
<dbReference type="InterPro" id="IPR039800">
    <property type="entry name" value="MICU1/2/3"/>
</dbReference>
<evidence type="ECO:0000259" key="14">
    <source>
        <dbReference type="PROSITE" id="PS50222"/>
    </source>
</evidence>